<dbReference type="Proteomes" id="UP000253975">
    <property type="component" value="Unassembled WGS sequence"/>
</dbReference>
<evidence type="ECO:0000313" key="2">
    <source>
        <dbReference type="Proteomes" id="UP000253975"/>
    </source>
</evidence>
<sequence length="112" mass="12743">MTDTDVETLAPEPLDDTPWEEIAENSWFCGVYRYRFDCEALIRKNDAGRFEWAIRLITDASGESEREEAGTYASFARAEKKVQTLFAEFMALPSVQDPKAAEEQEQPAKEGE</sequence>
<proteinExistence type="predicted"/>
<comment type="caution">
    <text evidence="1">The sequence shown here is derived from an EMBL/GenBank/DDBJ whole genome shotgun (WGS) entry which is preliminary data.</text>
</comment>
<reference evidence="1 2" key="1">
    <citation type="journal article" date="2018" name="Elife">
        <title>Discovery and characterization of a prevalent human gut bacterial enzyme sufficient for the inactivation of a family of plant toxins.</title>
        <authorList>
            <person name="Koppel N."/>
            <person name="Bisanz J.E."/>
            <person name="Pandelia M.E."/>
            <person name="Turnbaugh P.J."/>
            <person name="Balskus E.P."/>
        </authorList>
    </citation>
    <scope>NUCLEOTIDE SEQUENCE [LARGE SCALE GENOMIC DNA]</scope>
    <source>
        <strain evidence="1 2">OB21 GAM31</strain>
    </source>
</reference>
<protein>
    <submittedName>
        <fullName evidence="1">Uncharacterized protein</fullName>
    </submittedName>
</protein>
<evidence type="ECO:0000313" key="1">
    <source>
        <dbReference type="EMBL" id="RDB60603.1"/>
    </source>
</evidence>
<name>A0A369LM15_9ACTN</name>
<dbReference type="EMBL" id="PPTO01000002">
    <property type="protein sequence ID" value="RDB60603.1"/>
    <property type="molecule type" value="Genomic_DNA"/>
</dbReference>
<accession>A0A369LM15</accession>
<dbReference type="AlphaFoldDB" id="A0A369LM15"/>
<organism evidence="1 2">
    <name type="scientific">Slackia isoflavoniconvertens</name>
    <dbReference type="NCBI Taxonomy" id="572010"/>
    <lineage>
        <taxon>Bacteria</taxon>
        <taxon>Bacillati</taxon>
        <taxon>Actinomycetota</taxon>
        <taxon>Coriobacteriia</taxon>
        <taxon>Eggerthellales</taxon>
        <taxon>Eggerthellaceae</taxon>
        <taxon>Slackia</taxon>
    </lineage>
</organism>
<dbReference type="RefSeq" id="WP_114614787.1">
    <property type="nucleotide sequence ID" value="NZ_CALIRK010000023.1"/>
</dbReference>
<gene>
    <name evidence="1" type="ORF">C1881_01595</name>
</gene>